<dbReference type="EMBL" id="DVOJ01000010">
    <property type="protein sequence ID" value="HIV01456.1"/>
    <property type="molecule type" value="Genomic_DNA"/>
</dbReference>
<evidence type="ECO:0000256" key="1">
    <source>
        <dbReference type="ARBA" id="ARBA00022737"/>
    </source>
</evidence>
<evidence type="ECO:0000313" key="2">
    <source>
        <dbReference type="EMBL" id="HIV01456.1"/>
    </source>
</evidence>
<reference evidence="2" key="1">
    <citation type="submission" date="2020-10" db="EMBL/GenBank/DDBJ databases">
        <authorList>
            <person name="Gilroy R."/>
        </authorList>
    </citation>
    <scope>NUCLEOTIDE SEQUENCE</scope>
    <source>
        <strain evidence="2">CHK186-9395</strain>
    </source>
</reference>
<name>A0A9D1NF81_9FIRM</name>
<dbReference type="Gene3D" id="2.20.110.10">
    <property type="entry name" value="Histone H3 K4-specific methyltransferase SET7/9 N-terminal domain"/>
    <property type="match status" value="5"/>
</dbReference>
<dbReference type="GO" id="GO:0005829">
    <property type="term" value="C:cytosol"/>
    <property type="evidence" value="ECO:0007669"/>
    <property type="project" value="TreeGrafter"/>
</dbReference>
<sequence length="402" mass="45764">MRVDYSKDYSNEYIVENGRYYGTYYFQNVVYEGNWIHTPEGEKFHGEGTLTYNDGSTFNGHFSYGKKDGFGVLNDKEGVYSGLWKNGKRDGYGTQQYKSGALYIGNWKEDKLDGKGFLIYPDQSTYEGGFKNGKKCGYGEFRFKNGESYMGEFKDGLKHGYGIFTYLDGSTYTGNWYENKRQGFGTLTRGEVEEKGIWDEDVCKREGRASFILPNGDVYIVEIRNGQLNGKGTINYHTGESMEASFLNNELNGHCTYYKEGLIFSGQFVGGKPDGKMLINYTNGDACKQVWENGKPKSSVEFYFANGDTFLGTMNLETKEKLNGIFTQKGVGIYRGEFANNVPNGKGVFSFQNGVRHMGEFKDGKLQKGYEERPNGEVYKAIRKLGKLFYKKDKTKNFELFY</sequence>
<organism evidence="2 3">
    <name type="scientific">Candidatus Caccopulliclostridium gallistercoris</name>
    <dbReference type="NCBI Taxonomy" id="2840719"/>
    <lineage>
        <taxon>Bacteria</taxon>
        <taxon>Bacillati</taxon>
        <taxon>Bacillota</taxon>
        <taxon>Clostridia</taxon>
        <taxon>Candidatus Caccopulliclostridium</taxon>
    </lineage>
</organism>
<accession>A0A9D1NF81</accession>
<dbReference type="PANTHER" id="PTHR43215:SF14">
    <property type="entry name" value="RADIAL SPOKE HEAD 1 HOMOLOG"/>
    <property type="match status" value="1"/>
</dbReference>
<dbReference type="InterPro" id="IPR003409">
    <property type="entry name" value="MORN"/>
</dbReference>
<evidence type="ECO:0000313" key="3">
    <source>
        <dbReference type="Proteomes" id="UP000886861"/>
    </source>
</evidence>
<protein>
    <recommendedName>
        <fullName evidence="4">MORN repeat protein</fullName>
    </recommendedName>
</protein>
<dbReference type="Proteomes" id="UP000886861">
    <property type="component" value="Unassembled WGS sequence"/>
</dbReference>
<dbReference type="Pfam" id="PF02493">
    <property type="entry name" value="MORN"/>
    <property type="match status" value="10"/>
</dbReference>
<gene>
    <name evidence="2" type="ORF">IAA62_02750</name>
</gene>
<dbReference type="SMART" id="SM00698">
    <property type="entry name" value="MORN"/>
    <property type="match status" value="7"/>
</dbReference>
<dbReference type="AlphaFoldDB" id="A0A9D1NF81"/>
<reference evidence="2" key="2">
    <citation type="journal article" date="2021" name="PeerJ">
        <title>Extensive microbial diversity within the chicken gut microbiome revealed by metagenomics and culture.</title>
        <authorList>
            <person name="Gilroy R."/>
            <person name="Ravi A."/>
            <person name="Getino M."/>
            <person name="Pursley I."/>
            <person name="Horton D.L."/>
            <person name="Alikhan N.F."/>
            <person name="Baker D."/>
            <person name="Gharbi K."/>
            <person name="Hall N."/>
            <person name="Watson M."/>
            <person name="Adriaenssens E.M."/>
            <person name="Foster-Nyarko E."/>
            <person name="Jarju S."/>
            <person name="Secka A."/>
            <person name="Antonio M."/>
            <person name="Oren A."/>
            <person name="Chaudhuri R.R."/>
            <person name="La Ragione R."/>
            <person name="Hildebrand F."/>
            <person name="Pallen M.J."/>
        </authorList>
    </citation>
    <scope>NUCLEOTIDE SEQUENCE</scope>
    <source>
        <strain evidence="2">CHK186-9395</strain>
    </source>
</reference>
<keyword evidence="1" id="KW-0677">Repeat</keyword>
<dbReference type="PANTHER" id="PTHR43215">
    <property type="entry name" value="RADIAL SPOKE HEAD 1 HOMOLOG"/>
    <property type="match status" value="1"/>
</dbReference>
<evidence type="ECO:0008006" key="4">
    <source>
        <dbReference type="Google" id="ProtNLM"/>
    </source>
</evidence>
<dbReference type="SUPFAM" id="SSF82185">
    <property type="entry name" value="Histone H3 K4-specific methyltransferase SET7/9 N-terminal domain"/>
    <property type="match status" value="4"/>
</dbReference>
<proteinExistence type="predicted"/>
<comment type="caution">
    <text evidence="2">The sequence shown here is derived from an EMBL/GenBank/DDBJ whole genome shotgun (WGS) entry which is preliminary data.</text>
</comment>